<dbReference type="GO" id="GO:0004530">
    <property type="term" value="F:deoxyribonuclease I activity"/>
    <property type="evidence" value="ECO:0007669"/>
    <property type="project" value="TreeGrafter"/>
</dbReference>
<dbReference type="InterPro" id="IPR036691">
    <property type="entry name" value="Endo/exonu/phosph_ase_sf"/>
</dbReference>
<dbReference type="GeneID" id="106170503"/>
<keyword evidence="3" id="KW-1185">Reference proteome</keyword>
<keyword evidence="2" id="KW-0378">Hydrolase</keyword>
<dbReference type="GO" id="GO:0003677">
    <property type="term" value="F:DNA binding"/>
    <property type="evidence" value="ECO:0007669"/>
    <property type="project" value="TreeGrafter"/>
</dbReference>
<dbReference type="Proteomes" id="UP000085678">
    <property type="component" value="Unplaced"/>
</dbReference>
<dbReference type="SMART" id="SM00476">
    <property type="entry name" value="DNaseIc"/>
    <property type="match status" value="1"/>
</dbReference>
<dbReference type="PANTHER" id="PTHR11371">
    <property type="entry name" value="DEOXYRIBONUCLEASE"/>
    <property type="match status" value="1"/>
</dbReference>
<dbReference type="GO" id="GO:0005634">
    <property type="term" value="C:nucleus"/>
    <property type="evidence" value="ECO:0007669"/>
    <property type="project" value="TreeGrafter"/>
</dbReference>
<evidence type="ECO:0000313" key="3">
    <source>
        <dbReference type="Proteomes" id="UP000085678"/>
    </source>
</evidence>
<dbReference type="InParanoid" id="A0A1S3J6G2"/>
<protein>
    <submittedName>
        <fullName evidence="4">Deoxyribonuclease-1-like</fullName>
    </submittedName>
</protein>
<dbReference type="InterPro" id="IPR016202">
    <property type="entry name" value="DNase_I"/>
</dbReference>
<dbReference type="SUPFAM" id="SSF56219">
    <property type="entry name" value="DNase I-like"/>
    <property type="match status" value="1"/>
</dbReference>
<keyword evidence="1" id="KW-0540">Nuclease</keyword>
<dbReference type="GO" id="GO:0006308">
    <property type="term" value="P:DNA catabolic process"/>
    <property type="evidence" value="ECO:0007669"/>
    <property type="project" value="InterPro"/>
</dbReference>
<dbReference type="STRING" id="7574.A0A1S3J6G2"/>
<gene>
    <name evidence="4" type="primary">LOC106170503</name>
</gene>
<dbReference type="OrthoDB" id="10061407at2759"/>
<dbReference type="PANTHER" id="PTHR11371:SF31">
    <property type="entry name" value="EXTRACELLULAR NUCLEASE"/>
    <property type="match status" value="1"/>
</dbReference>
<dbReference type="KEGG" id="lak:106170503"/>
<evidence type="ECO:0000313" key="4">
    <source>
        <dbReference type="RefSeq" id="XP_013405841.1"/>
    </source>
</evidence>
<name>A0A1S3J6G2_LINAN</name>
<accession>A0A1S3J6G2</accession>
<dbReference type="Gene3D" id="3.60.10.10">
    <property type="entry name" value="Endonuclease/exonuclease/phosphatase"/>
    <property type="match status" value="1"/>
</dbReference>
<dbReference type="RefSeq" id="XP_013405841.1">
    <property type="nucleotide sequence ID" value="XM_013550387.1"/>
</dbReference>
<sequence length="140" mass="15170">MASIITSVEFVLCALHAKPTDAVNELTALAGVVSIDVANRWPTDDVLILGDLGADCYYVRDLTCSALSLRCPPFTWLIPDDADTTVSATDCAYDRFVAGGQDLVDGISNASVFRFDLEYGLTYDEAKAVSDHYPIELELV</sequence>
<evidence type="ECO:0000256" key="2">
    <source>
        <dbReference type="ARBA" id="ARBA00022801"/>
    </source>
</evidence>
<reference evidence="4" key="1">
    <citation type="submission" date="2025-08" db="UniProtKB">
        <authorList>
            <consortium name="RefSeq"/>
        </authorList>
    </citation>
    <scope>IDENTIFICATION</scope>
    <source>
        <tissue evidence="4">Gonads</tissue>
    </source>
</reference>
<dbReference type="AlphaFoldDB" id="A0A1S3J6G2"/>
<proteinExistence type="predicted"/>
<organism evidence="3 4">
    <name type="scientific">Lingula anatina</name>
    <name type="common">Brachiopod</name>
    <name type="synonym">Lingula unguis</name>
    <dbReference type="NCBI Taxonomy" id="7574"/>
    <lineage>
        <taxon>Eukaryota</taxon>
        <taxon>Metazoa</taxon>
        <taxon>Spiralia</taxon>
        <taxon>Lophotrochozoa</taxon>
        <taxon>Brachiopoda</taxon>
        <taxon>Linguliformea</taxon>
        <taxon>Lingulata</taxon>
        <taxon>Lingulida</taxon>
        <taxon>Linguloidea</taxon>
        <taxon>Lingulidae</taxon>
        <taxon>Lingula</taxon>
    </lineage>
</organism>
<evidence type="ECO:0000256" key="1">
    <source>
        <dbReference type="ARBA" id="ARBA00022722"/>
    </source>
</evidence>
<dbReference type="PRINTS" id="PR00130">
    <property type="entry name" value="DNASEI"/>
</dbReference>